<feature type="binding site" description="axial binding residue" evidence="11">
    <location>
        <position position="463"/>
    </location>
    <ligand>
        <name>heme</name>
        <dbReference type="ChEBI" id="CHEBI:30413"/>
    </ligand>
    <ligandPart>
        <name>Fe</name>
        <dbReference type="ChEBI" id="CHEBI:18248"/>
    </ligandPart>
</feature>
<sequence length="515" mass="58947">MGGLDLLSLVFGLVISLLLLRKFLLVVWWIPRNIEKQFRNQGIKGPSYKFIVGSFGELAKIYGSKAKPDEVVPPIAIGSQIKHTLIQDLLPHLHLWIKKYGKVFLYWYGPSPRVVVTDPELIKEMLNNTKSFIKAIPHPAIYDLVGDGLLFAEGEIWARHRKIISPFFTIEALKGYVQTCISSNNEMIKRWNDLILSDGPEFEVHHEFRMLTKDIIARTAFPSNFKQVDRIVELQIKQMSMLTQALRTFYIPGSRFLPTPFNIESWMLRRELEKMFRELIKSRDKSSKDNDLLGLMLSATNNEHDKGNKMSPKELMDECRIFFVAGFETTSLLVTWAFVLMGIHTEWQDKARHEVEQVLQGKPPDYDSLARLKIVNMILNETLRLYSPAPFIMKTVEKETKLGDLTIPAGIDLEIPLIAVHHDSQQWGNDVDQFNPARFSEGVVKASKHPMAFMPFTSGARVCIGMNFAMMEAKITLVMMLQKFSFVISPNYKHSPDCLVTTSPVHGAHIIFRKI</sequence>
<evidence type="ECO:0000313" key="13">
    <source>
        <dbReference type="EMBL" id="PIA57648.1"/>
    </source>
</evidence>
<keyword evidence="6 12" id="KW-1133">Transmembrane helix</keyword>
<keyword evidence="7" id="KW-0560">Oxidoreductase</keyword>
<keyword evidence="5 11" id="KW-0479">Metal-binding</keyword>
<evidence type="ECO:0000256" key="12">
    <source>
        <dbReference type="SAM" id="Phobius"/>
    </source>
</evidence>
<evidence type="ECO:0000256" key="1">
    <source>
        <dbReference type="ARBA" id="ARBA00004370"/>
    </source>
</evidence>
<keyword evidence="10 12" id="KW-0472">Membrane</keyword>
<dbReference type="GO" id="GO:0005506">
    <property type="term" value="F:iron ion binding"/>
    <property type="evidence" value="ECO:0007669"/>
    <property type="project" value="InterPro"/>
</dbReference>
<keyword evidence="14" id="KW-1185">Reference proteome</keyword>
<evidence type="ECO:0000313" key="14">
    <source>
        <dbReference type="Proteomes" id="UP000230069"/>
    </source>
</evidence>
<dbReference type="InterPro" id="IPR001128">
    <property type="entry name" value="Cyt_P450"/>
</dbReference>
<dbReference type="GO" id="GO:0044550">
    <property type="term" value="P:secondary metabolite biosynthetic process"/>
    <property type="evidence" value="ECO:0007669"/>
    <property type="project" value="UniProtKB-ARBA"/>
</dbReference>
<dbReference type="GO" id="GO:0016705">
    <property type="term" value="F:oxidoreductase activity, acting on paired donors, with incorporation or reduction of molecular oxygen"/>
    <property type="evidence" value="ECO:0007669"/>
    <property type="project" value="InterPro"/>
</dbReference>
<feature type="transmembrane region" description="Helical" evidence="12">
    <location>
        <begin position="6"/>
        <end position="30"/>
    </location>
</feature>
<evidence type="ECO:0000256" key="3">
    <source>
        <dbReference type="ARBA" id="ARBA00022617"/>
    </source>
</evidence>
<dbReference type="PRINTS" id="PR00463">
    <property type="entry name" value="EP450I"/>
</dbReference>
<dbReference type="PRINTS" id="PR00385">
    <property type="entry name" value="P450"/>
</dbReference>
<keyword evidence="8 11" id="KW-0408">Iron</keyword>
<comment type="cofactor">
    <cofactor evidence="11">
        <name>heme</name>
        <dbReference type="ChEBI" id="CHEBI:30413"/>
    </cofactor>
</comment>
<evidence type="ECO:0000256" key="4">
    <source>
        <dbReference type="ARBA" id="ARBA00022692"/>
    </source>
</evidence>
<dbReference type="InterPro" id="IPR050665">
    <property type="entry name" value="Cytochrome_P450_Monooxygen"/>
</dbReference>
<dbReference type="OrthoDB" id="1470350at2759"/>
<evidence type="ECO:0000256" key="10">
    <source>
        <dbReference type="ARBA" id="ARBA00023136"/>
    </source>
</evidence>
<dbReference type="Pfam" id="PF00067">
    <property type="entry name" value="p450"/>
    <property type="match status" value="1"/>
</dbReference>
<comment type="subcellular location">
    <subcellularLocation>
        <location evidence="1">Membrane</location>
    </subcellularLocation>
</comment>
<dbReference type="EMBL" id="KZ305023">
    <property type="protein sequence ID" value="PIA57648.1"/>
    <property type="molecule type" value="Genomic_DNA"/>
</dbReference>
<keyword evidence="3 11" id="KW-0349">Heme</keyword>
<evidence type="ECO:0000256" key="11">
    <source>
        <dbReference type="PIRSR" id="PIRSR602401-1"/>
    </source>
</evidence>
<comment type="similarity">
    <text evidence="2">Belongs to the cytochrome P450 family.</text>
</comment>
<evidence type="ECO:0000256" key="2">
    <source>
        <dbReference type="ARBA" id="ARBA00010617"/>
    </source>
</evidence>
<evidence type="ECO:0000256" key="6">
    <source>
        <dbReference type="ARBA" id="ARBA00022989"/>
    </source>
</evidence>
<keyword evidence="9" id="KW-0503">Monooxygenase</keyword>
<dbReference type="InterPro" id="IPR002401">
    <property type="entry name" value="Cyt_P450_E_grp-I"/>
</dbReference>
<dbReference type="InterPro" id="IPR036396">
    <property type="entry name" value="Cyt_P450_sf"/>
</dbReference>
<accession>A0A2G5EPH0</accession>
<keyword evidence="4 12" id="KW-0812">Transmembrane</keyword>
<protein>
    <recommendedName>
        <fullName evidence="15">Cytochrome P450</fullName>
    </recommendedName>
</protein>
<dbReference type="Gene3D" id="1.10.630.10">
    <property type="entry name" value="Cytochrome P450"/>
    <property type="match status" value="1"/>
</dbReference>
<dbReference type="SUPFAM" id="SSF48264">
    <property type="entry name" value="Cytochrome P450"/>
    <property type="match status" value="1"/>
</dbReference>
<evidence type="ECO:0000256" key="7">
    <source>
        <dbReference type="ARBA" id="ARBA00023002"/>
    </source>
</evidence>
<proteinExistence type="inferred from homology"/>
<dbReference type="GO" id="GO:0004497">
    <property type="term" value="F:monooxygenase activity"/>
    <property type="evidence" value="ECO:0007669"/>
    <property type="project" value="UniProtKB-KW"/>
</dbReference>
<evidence type="ECO:0000256" key="9">
    <source>
        <dbReference type="ARBA" id="ARBA00023033"/>
    </source>
</evidence>
<gene>
    <name evidence="13" type="ORF">AQUCO_00600404v1</name>
</gene>
<dbReference type="InParanoid" id="A0A2G5EPH0"/>
<organism evidence="13 14">
    <name type="scientific">Aquilegia coerulea</name>
    <name type="common">Rocky mountain columbine</name>
    <dbReference type="NCBI Taxonomy" id="218851"/>
    <lineage>
        <taxon>Eukaryota</taxon>
        <taxon>Viridiplantae</taxon>
        <taxon>Streptophyta</taxon>
        <taxon>Embryophyta</taxon>
        <taxon>Tracheophyta</taxon>
        <taxon>Spermatophyta</taxon>
        <taxon>Magnoliopsida</taxon>
        <taxon>Ranunculales</taxon>
        <taxon>Ranunculaceae</taxon>
        <taxon>Thalictroideae</taxon>
        <taxon>Aquilegia</taxon>
    </lineage>
</organism>
<evidence type="ECO:0000256" key="5">
    <source>
        <dbReference type="ARBA" id="ARBA00022723"/>
    </source>
</evidence>
<dbReference type="PANTHER" id="PTHR24282:SF211">
    <property type="entry name" value="CYTOCHROME P450-RELATED"/>
    <property type="match status" value="1"/>
</dbReference>
<dbReference type="GO" id="GO:0020037">
    <property type="term" value="F:heme binding"/>
    <property type="evidence" value="ECO:0007669"/>
    <property type="project" value="InterPro"/>
</dbReference>
<dbReference type="Proteomes" id="UP000230069">
    <property type="component" value="Unassembled WGS sequence"/>
</dbReference>
<dbReference type="AlphaFoldDB" id="A0A2G5EPH0"/>
<evidence type="ECO:0000256" key="8">
    <source>
        <dbReference type="ARBA" id="ARBA00023004"/>
    </source>
</evidence>
<dbReference type="GO" id="GO:0016020">
    <property type="term" value="C:membrane"/>
    <property type="evidence" value="ECO:0007669"/>
    <property type="project" value="UniProtKB-SubCell"/>
</dbReference>
<evidence type="ECO:0008006" key="15">
    <source>
        <dbReference type="Google" id="ProtNLM"/>
    </source>
</evidence>
<reference evidence="13 14" key="1">
    <citation type="submission" date="2017-09" db="EMBL/GenBank/DDBJ databases">
        <title>WGS assembly of Aquilegia coerulea Goldsmith.</title>
        <authorList>
            <person name="Hodges S."/>
            <person name="Kramer E."/>
            <person name="Nordborg M."/>
            <person name="Tomkins J."/>
            <person name="Borevitz J."/>
            <person name="Derieg N."/>
            <person name="Yan J."/>
            <person name="Mihaltcheva S."/>
            <person name="Hayes R.D."/>
            <person name="Rokhsar D."/>
        </authorList>
    </citation>
    <scope>NUCLEOTIDE SEQUENCE [LARGE SCALE GENOMIC DNA]</scope>
    <source>
        <strain evidence="14">cv. Goldsmith</strain>
    </source>
</reference>
<dbReference type="PANTHER" id="PTHR24282">
    <property type="entry name" value="CYTOCHROME P450 FAMILY MEMBER"/>
    <property type="match status" value="1"/>
</dbReference>
<name>A0A2G5EPH0_AQUCA</name>
<dbReference type="STRING" id="218851.A0A2G5EPH0"/>